<evidence type="ECO:0000256" key="18">
    <source>
        <dbReference type="HAMAP-Rule" id="MF_01395"/>
    </source>
</evidence>
<dbReference type="OrthoDB" id="9772975at2"/>
<comment type="similarity">
    <text evidence="17">Belongs to the AccA family.</text>
</comment>
<comment type="caution">
    <text evidence="21">The sequence shown here is derived from an EMBL/GenBank/DDBJ whole genome shotgun (WGS) entry which is preliminary data.</text>
</comment>
<evidence type="ECO:0000259" key="19">
    <source>
        <dbReference type="PROSITE" id="PS50980"/>
    </source>
</evidence>
<dbReference type="NCBIfam" id="TIGR00513">
    <property type="entry name" value="accA"/>
    <property type="match status" value="1"/>
</dbReference>
<comment type="cofactor">
    <cofactor evidence="18">
        <name>Zn(2+)</name>
        <dbReference type="ChEBI" id="CHEBI:29105"/>
    </cofactor>
    <text evidence="18">Binds 1 zinc ion per subunit.</text>
</comment>
<keyword evidence="6 17" id="KW-0963">Cytoplasm</keyword>
<dbReference type="NCBIfam" id="TIGR00515">
    <property type="entry name" value="accD"/>
    <property type="match status" value="1"/>
</dbReference>
<comment type="similarity">
    <text evidence="3">In the C-terminal section; belongs to the AccA family.</text>
</comment>
<dbReference type="HAMAP" id="MF_00823">
    <property type="entry name" value="AcetylCoA_CT_alpha"/>
    <property type="match status" value="1"/>
</dbReference>
<evidence type="ECO:0000256" key="16">
    <source>
        <dbReference type="ARBA" id="ARBA00049152"/>
    </source>
</evidence>
<accession>A0A4U0SN23</accession>
<comment type="catalytic activity">
    <reaction evidence="16 17">
        <text>N(6)-carboxybiotinyl-L-lysyl-[protein] + acetyl-CoA = N(6)-biotinyl-L-lysyl-[protein] + malonyl-CoA</text>
        <dbReference type="Rhea" id="RHEA:54728"/>
        <dbReference type="Rhea" id="RHEA-COMP:10505"/>
        <dbReference type="Rhea" id="RHEA-COMP:10506"/>
        <dbReference type="ChEBI" id="CHEBI:57288"/>
        <dbReference type="ChEBI" id="CHEBI:57384"/>
        <dbReference type="ChEBI" id="CHEBI:83144"/>
        <dbReference type="ChEBI" id="CHEBI:83145"/>
        <dbReference type="EC" id="2.1.3.15"/>
    </reaction>
</comment>
<dbReference type="InterPro" id="IPR034733">
    <property type="entry name" value="AcCoA_carboxyl_beta"/>
</dbReference>
<feature type="domain" description="CoA carboxyltransferase C-terminal" evidence="20">
    <location>
        <begin position="287"/>
        <end position="535"/>
    </location>
</feature>
<keyword evidence="18" id="KW-0479">Metal-binding</keyword>
<feature type="domain" description="CoA carboxyltransferase N-terminal" evidence="19">
    <location>
        <begin position="18"/>
        <end position="287"/>
    </location>
</feature>
<dbReference type="GO" id="GO:0005524">
    <property type="term" value="F:ATP binding"/>
    <property type="evidence" value="ECO:0007669"/>
    <property type="project" value="UniProtKB-KW"/>
</dbReference>
<dbReference type="GO" id="GO:0003989">
    <property type="term" value="F:acetyl-CoA carboxylase activity"/>
    <property type="evidence" value="ECO:0007669"/>
    <property type="project" value="InterPro"/>
</dbReference>
<dbReference type="Pfam" id="PF03255">
    <property type="entry name" value="ACCA"/>
    <property type="match status" value="1"/>
</dbReference>
<dbReference type="Pfam" id="PF01039">
    <property type="entry name" value="Carboxyl_trans"/>
    <property type="match status" value="1"/>
</dbReference>
<dbReference type="RefSeq" id="WP_136723625.1">
    <property type="nucleotide sequence ID" value="NZ_SUMC01000009.1"/>
</dbReference>
<keyword evidence="11 17" id="KW-0276">Fatty acid metabolism</keyword>
<evidence type="ECO:0000256" key="1">
    <source>
        <dbReference type="ARBA" id="ARBA00004496"/>
    </source>
</evidence>
<keyword evidence="9 17" id="KW-0547">Nucleotide-binding</keyword>
<keyword evidence="12 17" id="KW-0067">ATP-binding</keyword>
<evidence type="ECO:0000259" key="20">
    <source>
        <dbReference type="PROSITE" id="PS50989"/>
    </source>
</evidence>
<dbReference type="PRINTS" id="PR01069">
    <property type="entry name" value="ACCCTRFRASEA"/>
</dbReference>
<dbReference type="GO" id="GO:0009317">
    <property type="term" value="C:acetyl-CoA carboxylase complex"/>
    <property type="evidence" value="ECO:0007669"/>
    <property type="project" value="InterPro"/>
</dbReference>
<reference evidence="21 22" key="1">
    <citation type="submission" date="2019-04" db="EMBL/GenBank/DDBJ databases">
        <title>Streptomyces oryziradicis sp. nov., a novel actinomycete isolated from rhizosphere soil of rice (Oryza sativa L.).</title>
        <authorList>
            <person name="Li C."/>
        </authorList>
    </citation>
    <scope>NUCLEOTIDE SEQUENCE [LARGE SCALE GENOMIC DNA]</scope>
    <source>
        <strain evidence="21 22">NEAU-C40</strain>
    </source>
</reference>
<feature type="binding site" evidence="18">
    <location>
        <position position="22"/>
    </location>
    <ligand>
        <name>Zn(2+)</name>
        <dbReference type="ChEBI" id="CHEBI:29105"/>
    </ligand>
</feature>
<name>A0A4U0SN23_9ACTN</name>
<keyword evidence="7 17" id="KW-0444">Lipid biosynthesis</keyword>
<evidence type="ECO:0000256" key="4">
    <source>
        <dbReference type="ARBA" id="ARBA00010284"/>
    </source>
</evidence>
<keyword evidence="21" id="KW-0436">Ligase</keyword>
<evidence type="ECO:0000256" key="8">
    <source>
        <dbReference type="ARBA" id="ARBA00022679"/>
    </source>
</evidence>
<sequence>MTTTVEPAVAVHSADEPKWAKCPGCAGLTYLPRLRRDLGVCRECGHHGRLSASQRLGTLLDPGSFTPATTRYRSVDVLGFSDSRTYTERLRTARERTGLDDAVVHGTGEIAGRPVVVAVMDFSFMGGSMGAAVGEAVTAAAEIALASRIPLLVVTASGGARMQEGAISLMQMAKTGQAFARLRREGVPSICLLTDPTYGGVTASFATLGDILIAESGAAIGFAGPEVIAKATGKRLPDGFQRAEYLLEHGMLDRVESRAGLRGLLGRVLALLAGGGAVADSGEGSDPVTDPAVCGAKPAWDAVRCARDLTRPTTMDYIGLMCGDFVELHGDRLHADDPSIVGGLASIGGSTVMLMGHQKGHDTRELVRRNFGMPQPEGYRKALRLMRLAERLGIPVVTLVDTQGAYPGLGAEERGQAWAIAESITGMSELGVPVVSVIIGEGGSGGALALAAAERVLMLENACYSVISPESCSTILFGDPSHAEPVAEALRLTAPALLRLGVVDAVLPEPAGGAQAAPAEMAATLYRGIKLALDEQWHVGPDKRREQRFERFRQIGRPWASEGDQDG</sequence>
<keyword evidence="13 17" id="KW-0443">Lipid metabolism</keyword>
<evidence type="ECO:0000313" key="22">
    <source>
        <dbReference type="Proteomes" id="UP000305778"/>
    </source>
</evidence>
<keyword evidence="10 18" id="KW-0863">Zinc-finger</keyword>
<evidence type="ECO:0000256" key="13">
    <source>
        <dbReference type="ARBA" id="ARBA00023098"/>
    </source>
</evidence>
<comment type="subcellular location">
    <subcellularLocation>
        <location evidence="1 17">Cytoplasm</location>
    </subcellularLocation>
</comment>
<dbReference type="Gene3D" id="3.90.226.10">
    <property type="entry name" value="2-enoyl-CoA Hydratase, Chain A, domain 1"/>
    <property type="match status" value="2"/>
</dbReference>
<dbReference type="InterPro" id="IPR001095">
    <property type="entry name" value="Acetyl_CoA_COase_a_su"/>
</dbReference>
<evidence type="ECO:0000256" key="9">
    <source>
        <dbReference type="ARBA" id="ARBA00022741"/>
    </source>
</evidence>
<evidence type="ECO:0000256" key="17">
    <source>
        <dbReference type="HAMAP-Rule" id="MF_00823"/>
    </source>
</evidence>
<dbReference type="NCBIfam" id="NF041504">
    <property type="entry name" value="AccA_sub"/>
    <property type="match status" value="1"/>
</dbReference>
<comment type="function">
    <text evidence="17">Component of the acetyl coenzyme A carboxylase (ACC) complex. First, biotin carboxylase catalyzes the carboxylation of biotin on its carrier protein (BCCP) and then the CO(2) group is transferred by the carboxyltransferase to acetyl-CoA to form malonyl-CoA.</text>
</comment>
<keyword evidence="14 17" id="KW-0275">Fatty acid biosynthesis</keyword>
<dbReference type="InterPro" id="IPR029045">
    <property type="entry name" value="ClpP/crotonase-like_dom_sf"/>
</dbReference>
<dbReference type="InterPro" id="IPR011763">
    <property type="entry name" value="COA_CT_C"/>
</dbReference>
<comment type="subunit">
    <text evidence="17">Acetyl-CoA carboxylase is a heterohexamer composed of biotin carboxyl carrier protein (AccB), biotin carboxylase (AccC) and two subunits each of ACCase subunit alpha (AccA) and ACCase subunit beta (AccD).</text>
</comment>
<dbReference type="EC" id="2.1.3.15" evidence="17"/>
<evidence type="ECO:0000256" key="12">
    <source>
        <dbReference type="ARBA" id="ARBA00022840"/>
    </source>
</evidence>
<comment type="function">
    <text evidence="15 18">Component of the acetyl coenzyme A carboxylase (ACC) complex. Biotin carboxylase (BC) catalyzes the carboxylation of biotin on its carrier protein (BCCP) and then the CO(2) group is transferred by the transcarboxylase to acetyl-CoA to form malonyl-CoA.</text>
</comment>
<evidence type="ECO:0000256" key="7">
    <source>
        <dbReference type="ARBA" id="ARBA00022516"/>
    </source>
</evidence>
<dbReference type="GO" id="GO:0006633">
    <property type="term" value="P:fatty acid biosynthetic process"/>
    <property type="evidence" value="ECO:0007669"/>
    <property type="project" value="UniProtKB-KW"/>
</dbReference>
<dbReference type="Proteomes" id="UP000305778">
    <property type="component" value="Unassembled WGS sequence"/>
</dbReference>
<evidence type="ECO:0000256" key="10">
    <source>
        <dbReference type="ARBA" id="ARBA00022771"/>
    </source>
</evidence>
<keyword evidence="18" id="KW-0862">Zinc</keyword>
<feature type="zinc finger region" description="C4-type" evidence="18">
    <location>
        <begin position="22"/>
        <end position="44"/>
    </location>
</feature>
<evidence type="ECO:0000256" key="3">
    <source>
        <dbReference type="ARBA" id="ARBA00006276"/>
    </source>
</evidence>
<comment type="similarity">
    <text evidence="18">Belongs to the AccD/PCCB family.</text>
</comment>
<keyword evidence="22" id="KW-1185">Reference proteome</keyword>
<evidence type="ECO:0000256" key="2">
    <source>
        <dbReference type="ARBA" id="ARBA00004956"/>
    </source>
</evidence>
<dbReference type="GO" id="GO:0008270">
    <property type="term" value="F:zinc ion binding"/>
    <property type="evidence" value="ECO:0007669"/>
    <property type="project" value="UniProtKB-UniRule"/>
</dbReference>
<dbReference type="PANTHER" id="PTHR42853">
    <property type="entry name" value="ACETYL-COENZYME A CARBOXYLASE CARBOXYL TRANSFERASE SUBUNIT ALPHA"/>
    <property type="match status" value="1"/>
</dbReference>
<protein>
    <recommendedName>
        <fullName evidence="17 18">Multifunctional fusion protein</fullName>
    </recommendedName>
    <domain>
        <recommendedName>
            <fullName evidence="17">Acetyl-coenzyme A carboxylase carboxyl transferase subunit alpha</fullName>
            <shortName evidence="17">ACCase subunit alpha</shortName>
            <shortName evidence="17">Acetyl-CoA carboxylase carboxyltransferase subunit alpha</shortName>
            <ecNumber evidence="17">2.1.3.15</ecNumber>
        </recommendedName>
    </domain>
    <domain>
        <recommendedName>
            <fullName evidence="18">Acetyl-coenzyme A carboxylase carboxyl transferase subunit beta</fullName>
            <shortName evidence="18">ACCase subunit beta</shortName>
            <shortName evidence="18">Acetyl-CoA carboxylase carboxyltransferase subunit beta</shortName>
        </recommendedName>
    </domain>
</protein>
<comment type="similarity">
    <text evidence="4">In the N-terminal section; belongs to the AccD/PCCB family.</text>
</comment>
<keyword evidence="8 17" id="KW-0808">Transferase</keyword>
<evidence type="ECO:0000313" key="21">
    <source>
        <dbReference type="EMBL" id="TKA11212.1"/>
    </source>
</evidence>
<dbReference type="PROSITE" id="PS50980">
    <property type="entry name" value="COA_CT_NTER"/>
    <property type="match status" value="1"/>
</dbReference>
<dbReference type="InterPro" id="IPR000438">
    <property type="entry name" value="Acetyl_CoA_COase_Trfase_b_su"/>
</dbReference>
<dbReference type="SUPFAM" id="SSF52096">
    <property type="entry name" value="ClpP/crotonase"/>
    <property type="match status" value="2"/>
</dbReference>
<dbReference type="UniPathway" id="UPA00655">
    <property type="reaction ID" value="UER00711"/>
</dbReference>
<feature type="binding site" evidence="18">
    <location>
        <position position="25"/>
    </location>
    <ligand>
        <name>Zn(2+)</name>
        <dbReference type="ChEBI" id="CHEBI:29105"/>
    </ligand>
</feature>
<comment type="subunit">
    <text evidence="5">Acetyl-CoA carboxylase is a heterotetramer composed of biotin carboxyl carrier protein (AccB), biotin carboxylase (AccC) and two subunits of ACCase subunit beta/alpha.</text>
</comment>
<dbReference type="GO" id="GO:0016743">
    <property type="term" value="F:carboxyl- or carbamoyltransferase activity"/>
    <property type="evidence" value="ECO:0007669"/>
    <property type="project" value="UniProtKB-UniRule"/>
</dbReference>
<evidence type="ECO:0000256" key="6">
    <source>
        <dbReference type="ARBA" id="ARBA00022490"/>
    </source>
</evidence>
<evidence type="ECO:0000256" key="5">
    <source>
        <dbReference type="ARBA" id="ARBA00011664"/>
    </source>
</evidence>
<dbReference type="InterPro" id="IPR011762">
    <property type="entry name" value="COA_CT_N"/>
</dbReference>
<dbReference type="NCBIfam" id="NF004344">
    <property type="entry name" value="PRK05724.1"/>
    <property type="match status" value="1"/>
</dbReference>
<dbReference type="PROSITE" id="PS50989">
    <property type="entry name" value="COA_CT_CTER"/>
    <property type="match status" value="1"/>
</dbReference>
<evidence type="ECO:0000256" key="11">
    <source>
        <dbReference type="ARBA" id="ARBA00022832"/>
    </source>
</evidence>
<dbReference type="AlphaFoldDB" id="A0A4U0SN23"/>
<feature type="binding site" evidence="18">
    <location>
        <position position="44"/>
    </location>
    <ligand>
        <name>Zn(2+)</name>
        <dbReference type="ChEBI" id="CHEBI:29105"/>
    </ligand>
</feature>
<comment type="pathway">
    <text evidence="2 17">Lipid metabolism; malonyl-CoA biosynthesis; malonyl-CoA from acetyl-CoA: step 1/1.</text>
</comment>
<organism evidence="21 22">
    <name type="scientific">Actinacidiphila oryziradicis</name>
    <dbReference type="NCBI Taxonomy" id="2571141"/>
    <lineage>
        <taxon>Bacteria</taxon>
        <taxon>Bacillati</taxon>
        <taxon>Actinomycetota</taxon>
        <taxon>Actinomycetes</taxon>
        <taxon>Kitasatosporales</taxon>
        <taxon>Streptomycetaceae</taxon>
        <taxon>Actinacidiphila</taxon>
    </lineage>
</organism>
<dbReference type="GO" id="GO:2001295">
    <property type="term" value="P:malonyl-CoA biosynthetic process"/>
    <property type="evidence" value="ECO:0007669"/>
    <property type="project" value="UniProtKB-UniRule"/>
</dbReference>
<evidence type="ECO:0000256" key="15">
    <source>
        <dbReference type="ARBA" id="ARBA00025280"/>
    </source>
</evidence>
<gene>
    <name evidence="17" type="primary">accA</name>
    <name evidence="18" type="synonym">accD</name>
    <name evidence="21" type="ORF">FCI23_12710</name>
</gene>
<dbReference type="HAMAP" id="MF_01395">
    <property type="entry name" value="AcetylCoA_CT_beta"/>
    <property type="match status" value="1"/>
</dbReference>
<dbReference type="PANTHER" id="PTHR42853:SF3">
    <property type="entry name" value="ACETYL-COENZYME A CARBOXYLASE CARBOXYL TRANSFERASE SUBUNIT ALPHA, CHLOROPLASTIC"/>
    <property type="match status" value="1"/>
</dbReference>
<feature type="binding site" evidence="18">
    <location>
        <position position="41"/>
    </location>
    <ligand>
        <name>Zn(2+)</name>
        <dbReference type="ChEBI" id="CHEBI:29105"/>
    </ligand>
</feature>
<dbReference type="EMBL" id="SUMC01000009">
    <property type="protein sequence ID" value="TKA11212.1"/>
    <property type="molecule type" value="Genomic_DNA"/>
</dbReference>
<proteinExistence type="inferred from homology"/>
<evidence type="ECO:0000256" key="14">
    <source>
        <dbReference type="ARBA" id="ARBA00023160"/>
    </source>
</evidence>